<gene>
    <name evidence="2" type="ORF">Fcan01_25592</name>
</gene>
<protein>
    <submittedName>
        <fullName evidence="2">Uncharacterized protein</fullName>
    </submittedName>
</protein>
<accession>A0A226D651</accession>
<name>A0A226D651_FOLCA</name>
<evidence type="ECO:0000313" key="2">
    <source>
        <dbReference type="EMBL" id="OXA39736.1"/>
    </source>
</evidence>
<keyword evidence="3" id="KW-1185">Reference proteome</keyword>
<feature type="chain" id="PRO_5013098822" evidence="1">
    <location>
        <begin position="18"/>
        <end position="208"/>
    </location>
</feature>
<reference evidence="2 3" key="1">
    <citation type="submission" date="2015-12" db="EMBL/GenBank/DDBJ databases">
        <title>The genome of Folsomia candida.</title>
        <authorList>
            <person name="Faddeeva A."/>
            <person name="Derks M.F."/>
            <person name="Anvar Y."/>
            <person name="Smit S."/>
            <person name="Van Straalen N."/>
            <person name="Roelofs D."/>
        </authorList>
    </citation>
    <scope>NUCLEOTIDE SEQUENCE [LARGE SCALE GENOMIC DNA]</scope>
    <source>
        <strain evidence="2 3">VU population</strain>
        <tissue evidence="2">Whole body</tissue>
    </source>
</reference>
<keyword evidence="1" id="KW-0732">Signal</keyword>
<organism evidence="2 3">
    <name type="scientific">Folsomia candida</name>
    <name type="common">Springtail</name>
    <dbReference type="NCBI Taxonomy" id="158441"/>
    <lineage>
        <taxon>Eukaryota</taxon>
        <taxon>Metazoa</taxon>
        <taxon>Ecdysozoa</taxon>
        <taxon>Arthropoda</taxon>
        <taxon>Hexapoda</taxon>
        <taxon>Collembola</taxon>
        <taxon>Entomobryomorpha</taxon>
        <taxon>Isotomoidea</taxon>
        <taxon>Isotomidae</taxon>
        <taxon>Proisotominae</taxon>
        <taxon>Folsomia</taxon>
    </lineage>
</organism>
<feature type="signal peptide" evidence="1">
    <location>
        <begin position="1"/>
        <end position="17"/>
    </location>
</feature>
<dbReference type="AlphaFoldDB" id="A0A226D651"/>
<evidence type="ECO:0000313" key="3">
    <source>
        <dbReference type="Proteomes" id="UP000198287"/>
    </source>
</evidence>
<evidence type="ECO:0000256" key="1">
    <source>
        <dbReference type="SAM" id="SignalP"/>
    </source>
</evidence>
<sequence>MFLRLCVFLTCIYYAVGYTQEVTFYADYGLQGDALRIRSKHPQLQPCEMRQIVNMKSYCAIGRWEGYISANYTDRLEFSHTNNVTTCLNLYFNYYPISSIRYLGFSETLAPSISIYSGSNDSETGGIERTFTVESANNFGFIPTYLVLTGGSSWTGFSNEDFTGESTCFSTSELHVGFSPHPRIIRSFLKGCDAKYGSEIYEAGLNAE</sequence>
<proteinExistence type="predicted"/>
<dbReference type="EMBL" id="LNIX01000037">
    <property type="protein sequence ID" value="OXA39736.1"/>
    <property type="molecule type" value="Genomic_DNA"/>
</dbReference>
<comment type="caution">
    <text evidence="2">The sequence shown here is derived from an EMBL/GenBank/DDBJ whole genome shotgun (WGS) entry which is preliminary data.</text>
</comment>
<dbReference type="Proteomes" id="UP000198287">
    <property type="component" value="Unassembled WGS sequence"/>
</dbReference>